<dbReference type="EMBL" id="SJPW01000002">
    <property type="protein sequence ID" value="TWU58727.1"/>
    <property type="molecule type" value="Genomic_DNA"/>
</dbReference>
<evidence type="ECO:0000313" key="1">
    <source>
        <dbReference type="EMBL" id="TWU58727.1"/>
    </source>
</evidence>
<dbReference type="RefSeq" id="WP_146455820.1">
    <property type="nucleotide sequence ID" value="NZ_SJPW01000002.1"/>
</dbReference>
<comment type="caution">
    <text evidence="1">The sequence shown here is derived from an EMBL/GenBank/DDBJ whole genome shotgun (WGS) entry which is preliminary data.</text>
</comment>
<dbReference type="AlphaFoldDB" id="A0A5C6FDJ4"/>
<dbReference type="Proteomes" id="UP000318288">
    <property type="component" value="Unassembled WGS sequence"/>
</dbReference>
<evidence type="ECO:0000313" key="2">
    <source>
        <dbReference type="Proteomes" id="UP000318288"/>
    </source>
</evidence>
<gene>
    <name evidence="1" type="ORF">Poly51_15070</name>
</gene>
<dbReference type="OrthoDB" id="289459at2"/>
<protein>
    <submittedName>
        <fullName evidence="1">Uncharacterized protein</fullName>
    </submittedName>
</protein>
<name>A0A5C6FDJ4_9BACT</name>
<proteinExistence type="predicted"/>
<reference evidence="1 2" key="1">
    <citation type="submission" date="2019-02" db="EMBL/GenBank/DDBJ databases">
        <title>Deep-cultivation of Planctomycetes and their phenomic and genomic characterization uncovers novel biology.</title>
        <authorList>
            <person name="Wiegand S."/>
            <person name="Jogler M."/>
            <person name="Boedeker C."/>
            <person name="Pinto D."/>
            <person name="Vollmers J."/>
            <person name="Rivas-Marin E."/>
            <person name="Kohn T."/>
            <person name="Peeters S.H."/>
            <person name="Heuer A."/>
            <person name="Rast P."/>
            <person name="Oberbeckmann S."/>
            <person name="Bunk B."/>
            <person name="Jeske O."/>
            <person name="Meyerdierks A."/>
            <person name="Storesund J.E."/>
            <person name="Kallscheuer N."/>
            <person name="Luecker S."/>
            <person name="Lage O.M."/>
            <person name="Pohl T."/>
            <person name="Merkel B.J."/>
            <person name="Hornburger P."/>
            <person name="Mueller R.-W."/>
            <person name="Bruemmer F."/>
            <person name="Labrenz M."/>
            <person name="Spormann A.M."/>
            <person name="Op Den Camp H."/>
            <person name="Overmann J."/>
            <person name="Amann R."/>
            <person name="Jetten M.S.M."/>
            <person name="Mascher T."/>
            <person name="Medema M.H."/>
            <person name="Devos D.P."/>
            <person name="Kaster A.-K."/>
            <person name="Ovreas L."/>
            <person name="Rohde M."/>
            <person name="Galperin M.Y."/>
            <person name="Jogler C."/>
        </authorList>
    </citation>
    <scope>NUCLEOTIDE SEQUENCE [LARGE SCALE GENOMIC DNA]</scope>
    <source>
        <strain evidence="1 2">Poly51</strain>
    </source>
</reference>
<sequence>MTTSSDNTADPLPNPDSKLALAGEHWYEMTATLAPEATQAFAAWMGEDIDRLTEELSHFASARSVLKSIHR</sequence>
<accession>A0A5C6FDJ4</accession>
<organism evidence="1 2">
    <name type="scientific">Rubripirellula tenax</name>
    <dbReference type="NCBI Taxonomy" id="2528015"/>
    <lineage>
        <taxon>Bacteria</taxon>
        <taxon>Pseudomonadati</taxon>
        <taxon>Planctomycetota</taxon>
        <taxon>Planctomycetia</taxon>
        <taxon>Pirellulales</taxon>
        <taxon>Pirellulaceae</taxon>
        <taxon>Rubripirellula</taxon>
    </lineage>
</organism>
<keyword evidence="2" id="KW-1185">Reference proteome</keyword>